<keyword evidence="1" id="KW-0812">Transmembrane</keyword>
<dbReference type="Proteomes" id="UP001488838">
    <property type="component" value="Unassembled WGS sequence"/>
</dbReference>
<proteinExistence type="predicted"/>
<accession>A0AAW0H2L4</accession>
<gene>
    <name evidence="2" type="ORF">U0070_019745</name>
</gene>
<sequence length="207" mass="22503">MDCFLHPVILAQFFGPGYKRFTLNTGKPPLIADVCYVIPVGTLQCLSPTNTLLYWMEFSDGNQDPGDYGLALADLKLTSAILEIELQTCATNSDDTESSNKEAMELFCLMVAFLILFAMSSTLLVKLGFQGLKSGPPLMSKPTGAKRDTCCSCGACWDIGGWSKQREFGPCLQSGGKDVSKSKCDNPVDILDDLSLGRGYDVRKMSP</sequence>
<keyword evidence="3" id="KW-1185">Reference proteome</keyword>
<dbReference type="EMBL" id="JBBHLL010000933">
    <property type="protein sequence ID" value="KAK7796999.1"/>
    <property type="molecule type" value="Genomic_DNA"/>
</dbReference>
<organism evidence="2 3">
    <name type="scientific">Myodes glareolus</name>
    <name type="common">Bank vole</name>
    <name type="synonym">Clethrionomys glareolus</name>
    <dbReference type="NCBI Taxonomy" id="447135"/>
    <lineage>
        <taxon>Eukaryota</taxon>
        <taxon>Metazoa</taxon>
        <taxon>Chordata</taxon>
        <taxon>Craniata</taxon>
        <taxon>Vertebrata</taxon>
        <taxon>Euteleostomi</taxon>
        <taxon>Mammalia</taxon>
        <taxon>Eutheria</taxon>
        <taxon>Euarchontoglires</taxon>
        <taxon>Glires</taxon>
        <taxon>Rodentia</taxon>
        <taxon>Myomorpha</taxon>
        <taxon>Muroidea</taxon>
        <taxon>Cricetidae</taxon>
        <taxon>Arvicolinae</taxon>
        <taxon>Myodes</taxon>
    </lineage>
</organism>
<evidence type="ECO:0000313" key="2">
    <source>
        <dbReference type="EMBL" id="KAK7796999.1"/>
    </source>
</evidence>
<reference evidence="2 3" key="1">
    <citation type="journal article" date="2023" name="bioRxiv">
        <title>Conserved and derived expression patterns and positive selection on dental genes reveal complex evolutionary context of ever-growing rodent molars.</title>
        <authorList>
            <person name="Calamari Z.T."/>
            <person name="Song A."/>
            <person name="Cohen E."/>
            <person name="Akter M."/>
            <person name="Roy R.D."/>
            <person name="Hallikas O."/>
            <person name="Christensen M.M."/>
            <person name="Li P."/>
            <person name="Marangoni P."/>
            <person name="Jernvall J."/>
            <person name="Klein O.D."/>
        </authorList>
    </citation>
    <scope>NUCLEOTIDE SEQUENCE [LARGE SCALE GENOMIC DNA]</scope>
    <source>
        <strain evidence="2">V071</strain>
    </source>
</reference>
<evidence type="ECO:0000256" key="1">
    <source>
        <dbReference type="SAM" id="Phobius"/>
    </source>
</evidence>
<comment type="caution">
    <text evidence="2">The sequence shown here is derived from an EMBL/GenBank/DDBJ whole genome shotgun (WGS) entry which is preliminary data.</text>
</comment>
<keyword evidence="1" id="KW-0472">Membrane</keyword>
<dbReference type="AlphaFoldDB" id="A0AAW0H2L4"/>
<feature type="non-terminal residue" evidence="2">
    <location>
        <position position="207"/>
    </location>
</feature>
<protein>
    <submittedName>
        <fullName evidence="2">Uncharacterized protein</fullName>
    </submittedName>
</protein>
<feature type="transmembrane region" description="Helical" evidence="1">
    <location>
        <begin position="106"/>
        <end position="129"/>
    </location>
</feature>
<name>A0AAW0H2L4_MYOGA</name>
<evidence type="ECO:0000313" key="3">
    <source>
        <dbReference type="Proteomes" id="UP001488838"/>
    </source>
</evidence>
<keyword evidence="1" id="KW-1133">Transmembrane helix</keyword>